<dbReference type="OrthoDB" id="10403023at2759"/>
<accession>A0A9P7D4T9</accession>
<organism evidence="2 3">
    <name type="scientific">Suillus placidus</name>
    <dbReference type="NCBI Taxonomy" id="48579"/>
    <lineage>
        <taxon>Eukaryota</taxon>
        <taxon>Fungi</taxon>
        <taxon>Dikarya</taxon>
        <taxon>Basidiomycota</taxon>
        <taxon>Agaricomycotina</taxon>
        <taxon>Agaricomycetes</taxon>
        <taxon>Agaricomycetidae</taxon>
        <taxon>Boletales</taxon>
        <taxon>Suillineae</taxon>
        <taxon>Suillaceae</taxon>
        <taxon>Suillus</taxon>
    </lineage>
</organism>
<gene>
    <name evidence="2" type="ORF">EV702DRAFT_1043903</name>
</gene>
<evidence type="ECO:0000313" key="2">
    <source>
        <dbReference type="EMBL" id="KAG1779489.1"/>
    </source>
</evidence>
<protein>
    <submittedName>
        <fullName evidence="2">Uncharacterized protein</fullName>
    </submittedName>
</protein>
<proteinExistence type="predicted"/>
<comment type="caution">
    <text evidence="2">The sequence shown here is derived from an EMBL/GenBank/DDBJ whole genome shotgun (WGS) entry which is preliminary data.</text>
</comment>
<dbReference type="AlphaFoldDB" id="A0A9P7D4T9"/>
<sequence length="192" mass="21353">MSNSQNALSTMAQTSLRGPRMSGSSNQADAGGSSSSQHDLAEKCLSIVEDYKHTIISKSKAYVSITKAVSTATNEAMDQAESFITSLYFNMLDEWARGLDRGRNQWDSDAAARRSEVRESVPPRENERRREPSVERDEPIRNPEFHEAGWREIVTGKCVNLNTVDSIISSSRTIDKCTKTIGDIEIKYAKTS</sequence>
<dbReference type="EMBL" id="JABBWD010000012">
    <property type="protein sequence ID" value="KAG1779489.1"/>
    <property type="molecule type" value="Genomic_DNA"/>
</dbReference>
<evidence type="ECO:0000256" key="1">
    <source>
        <dbReference type="SAM" id="MobiDB-lite"/>
    </source>
</evidence>
<name>A0A9P7D4T9_9AGAM</name>
<keyword evidence="3" id="KW-1185">Reference proteome</keyword>
<reference evidence="2" key="1">
    <citation type="journal article" date="2020" name="New Phytol.">
        <title>Comparative genomics reveals dynamic genome evolution in host specialist ectomycorrhizal fungi.</title>
        <authorList>
            <person name="Lofgren L.A."/>
            <person name="Nguyen N.H."/>
            <person name="Vilgalys R."/>
            <person name="Ruytinx J."/>
            <person name="Liao H.L."/>
            <person name="Branco S."/>
            <person name="Kuo A."/>
            <person name="LaButti K."/>
            <person name="Lipzen A."/>
            <person name="Andreopoulos W."/>
            <person name="Pangilinan J."/>
            <person name="Riley R."/>
            <person name="Hundley H."/>
            <person name="Na H."/>
            <person name="Barry K."/>
            <person name="Grigoriev I.V."/>
            <person name="Stajich J.E."/>
            <person name="Kennedy P.G."/>
        </authorList>
    </citation>
    <scope>NUCLEOTIDE SEQUENCE</scope>
    <source>
        <strain evidence="2">DOB743</strain>
    </source>
</reference>
<feature type="region of interest" description="Disordered" evidence="1">
    <location>
        <begin position="1"/>
        <end position="37"/>
    </location>
</feature>
<dbReference type="Proteomes" id="UP000714275">
    <property type="component" value="Unassembled WGS sequence"/>
</dbReference>
<feature type="region of interest" description="Disordered" evidence="1">
    <location>
        <begin position="107"/>
        <end position="141"/>
    </location>
</feature>
<evidence type="ECO:0000313" key="3">
    <source>
        <dbReference type="Proteomes" id="UP000714275"/>
    </source>
</evidence>